<evidence type="ECO:0000313" key="3">
    <source>
        <dbReference type="Proteomes" id="UP000246171"/>
    </source>
</evidence>
<accession>A0A317WE43</accession>
<keyword evidence="3" id="KW-1185">Reference proteome</keyword>
<dbReference type="EMBL" id="MSFU01000002">
    <property type="protein sequence ID" value="PWY84265.1"/>
    <property type="molecule type" value="Genomic_DNA"/>
</dbReference>
<feature type="region of interest" description="Disordered" evidence="1">
    <location>
        <begin position="1"/>
        <end position="25"/>
    </location>
</feature>
<name>A0A317WE43_ASPEC</name>
<reference evidence="2" key="1">
    <citation type="submission" date="2016-12" db="EMBL/GenBank/DDBJ databases">
        <title>The genomes of Aspergillus section Nigri reveals drivers in fungal speciation.</title>
        <authorList>
            <consortium name="DOE Joint Genome Institute"/>
            <person name="Vesth T.C."/>
            <person name="Nybo J."/>
            <person name="Theobald S."/>
            <person name="Brandl J."/>
            <person name="Frisvad J.C."/>
            <person name="Nielsen K.F."/>
            <person name="Lyhne E.K."/>
            <person name="Kogle M.E."/>
            <person name="Kuo A."/>
            <person name="Riley R."/>
            <person name="Clum A."/>
            <person name="Nolan M."/>
            <person name="Lipzen A."/>
            <person name="Salamov A."/>
            <person name="Henrissat B."/>
            <person name="Wiebenga A."/>
            <person name="De vries R.P."/>
            <person name="Grigoriev I.V."/>
            <person name="Mortensen U.H."/>
            <person name="Andersen M.R."/>
            <person name="Baker S.E."/>
        </authorList>
    </citation>
    <scope>NUCLEOTIDE SEQUENCE</scope>
    <source>
        <strain evidence="2">CBS 122712</strain>
    </source>
</reference>
<proteinExistence type="predicted"/>
<organism evidence="2 3">
    <name type="scientific">Aspergillus eucalypticola (strain CBS 122712 / IBT 29274)</name>
    <dbReference type="NCBI Taxonomy" id="1448314"/>
    <lineage>
        <taxon>Eukaryota</taxon>
        <taxon>Fungi</taxon>
        <taxon>Dikarya</taxon>
        <taxon>Ascomycota</taxon>
        <taxon>Pezizomycotina</taxon>
        <taxon>Eurotiomycetes</taxon>
        <taxon>Eurotiomycetidae</taxon>
        <taxon>Eurotiales</taxon>
        <taxon>Aspergillaceae</taxon>
        <taxon>Aspergillus</taxon>
        <taxon>Aspergillus subgen. Circumdati</taxon>
    </lineage>
</organism>
<feature type="region of interest" description="Disordered" evidence="1">
    <location>
        <begin position="283"/>
        <end position="303"/>
    </location>
</feature>
<evidence type="ECO:0000256" key="1">
    <source>
        <dbReference type="SAM" id="MobiDB-lite"/>
    </source>
</evidence>
<comment type="caution">
    <text evidence="2">The sequence shown here is derived from an EMBL/GenBank/DDBJ whole genome shotgun (WGS) entry which is preliminary data.</text>
</comment>
<sequence length="303" mass="33569">MTSSHRCSFESAKNPGISEVDTSGRHPDGLCPPELYRIVADNDTLQPSNRQLHDALTLSREYWYRLSRTACYVHGNGVNPELAHPHHMLCKVPSMHGGPHTTHALHIGASPSRILCLQASVNWQLDESTVCDRARDRTDTVLLHIGTKAAVPYTLNGKDFSFWIGMESEEVPGPNYLAVLTLGWCYVLSARLLEIYGRNSAMRYTDFKATAHYESNPKPTMHTVDIGEVSDDTASWWLSVLASGEGWKAAIKQSDGGEYLTPWSVTRPSEQSLAIKWRSKDSTEAQAPSLTPLSSQKAFEALS</sequence>
<evidence type="ECO:0000313" key="2">
    <source>
        <dbReference type="EMBL" id="PWY84265.1"/>
    </source>
</evidence>
<dbReference type="GeneID" id="37052215"/>
<protein>
    <submittedName>
        <fullName evidence="2">Uncharacterized protein</fullName>
    </submittedName>
</protein>
<dbReference type="RefSeq" id="XP_025392820.1">
    <property type="nucleotide sequence ID" value="XM_025530253.1"/>
</dbReference>
<dbReference type="OrthoDB" id="3549294at2759"/>
<dbReference type="Proteomes" id="UP000246171">
    <property type="component" value="Unassembled WGS sequence"/>
</dbReference>
<dbReference type="AlphaFoldDB" id="A0A317WE43"/>
<dbReference type="VEuPathDB" id="FungiDB:BO83DRAFT_374657"/>
<feature type="compositionally biased region" description="Polar residues" evidence="1">
    <location>
        <begin position="284"/>
        <end position="297"/>
    </location>
</feature>
<gene>
    <name evidence="2" type="ORF">BO83DRAFT_374657</name>
</gene>